<proteinExistence type="inferred from homology"/>
<dbReference type="Pfam" id="PF00149">
    <property type="entry name" value="Metallophos"/>
    <property type="match status" value="1"/>
</dbReference>
<dbReference type="GO" id="GO:0016788">
    <property type="term" value="F:hydrolase activity, acting on ester bonds"/>
    <property type="evidence" value="ECO:0007669"/>
    <property type="project" value="InterPro"/>
</dbReference>
<dbReference type="SUPFAM" id="SSF55816">
    <property type="entry name" value="5'-nucleotidase (syn. UDP-sugar hydrolase), C-terminal domain"/>
    <property type="match status" value="1"/>
</dbReference>
<sequence>MTFRNFAPSKQINMKKALILGALLFGTLPHTMAQTKTVNLRIVETSDVHGYFFPYDFVNRKPLEGTLMRINTYVNNLRNQYGENLLLIDNGDILQGQPTCYWSNYVMTTDQNIAARMVNYMRYDAETIGNHDVEPGHAVYDKWIREVRCPILGANVVEKENGQPYLKPYAIFVRDGVKIAVIGLLTPTIPCWLNESVYEGLEFHEMVSCAKKWVKQVREVEHADFVIGLFHSGKEGGLVLNGAEEDATARVAREVPGFDIIFFGHDHQVHNEWIENTDGKQVLTLDPSCFAVNVADAQISLTYEKGKLRKKDIKGDIVSVRKEQIDEQMSQNFQPDFNRIKSYVDRKIGHFETTVSTRDCFFGNSAFSDFIHSLQLSISGADISFNAPLAFDSKIEAGDVTMADMFKLYRFENKMYVLNMTGKEVLGHLEESYDRWVNTMKRPEDHLLLLNDASKEDQQRTGFLNYTFNFDSASGIDYEVDVTKPNGQKVRILRMSNGEPFQINKTYKVVMNSYRGNGGGDLLTKGAGIPKEKLNSRIIYQSPLDLRHYLTQEIERLGNVSPQAAHNWKFTPEEWTIPAAKRDYKQLFGEEKQ</sequence>
<dbReference type="Proteomes" id="UP000198779">
    <property type="component" value="Unassembled WGS sequence"/>
</dbReference>
<dbReference type="InterPro" id="IPR004843">
    <property type="entry name" value="Calcineurin-like_PHP"/>
</dbReference>
<dbReference type="GO" id="GO:0000166">
    <property type="term" value="F:nucleotide binding"/>
    <property type="evidence" value="ECO:0007669"/>
    <property type="project" value="UniProtKB-KW"/>
</dbReference>
<dbReference type="Pfam" id="PF02872">
    <property type="entry name" value="5_nucleotid_C"/>
    <property type="match status" value="1"/>
</dbReference>
<name>A0A1G8BFG1_9BACT</name>
<dbReference type="InterPro" id="IPR036907">
    <property type="entry name" value="5'-Nucleotdase_C_sf"/>
</dbReference>
<feature type="signal peptide" evidence="3">
    <location>
        <begin position="1"/>
        <end position="33"/>
    </location>
</feature>
<evidence type="ECO:0000256" key="3">
    <source>
        <dbReference type="RuleBase" id="RU362119"/>
    </source>
</evidence>
<keyword evidence="2 3" id="KW-0732">Signal</keyword>
<protein>
    <submittedName>
        <fullName evidence="6">2',3'-cyclic-nucleotide 2'-phosphodiesterase / 3'-nucleotidase</fullName>
    </submittedName>
</protein>
<dbReference type="InterPro" id="IPR029052">
    <property type="entry name" value="Metallo-depent_PP-like"/>
</dbReference>
<keyword evidence="7" id="KW-1185">Reference proteome</keyword>
<evidence type="ECO:0000313" key="6">
    <source>
        <dbReference type="EMBL" id="SDH31794.1"/>
    </source>
</evidence>
<evidence type="ECO:0000256" key="2">
    <source>
        <dbReference type="ARBA" id="ARBA00022729"/>
    </source>
</evidence>
<dbReference type="GO" id="GO:0046872">
    <property type="term" value="F:metal ion binding"/>
    <property type="evidence" value="ECO:0007669"/>
    <property type="project" value="InterPro"/>
</dbReference>
<evidence type="ECO:0000313" key="7">
    <source>
        <dbReference type="Proteomes" id="UP000198779"/>
    </source>
</evidence>
<reference evidence="7" key="1">
    <citation type="submission" date="2016-10" db="EMBL/GenBank/DDBJ databases">
        <authorList>
            <person name="Varghese N."/>
            <person name="Submissions S."/>
        </authorList>
    </citation>
    <scope>NUCLEOTIDE SEQUENCE [LARGE SCALE GENOMIC DNA]</scope>
    <source>
        <strain evidence="7">BP1-148</strain>
    </source>
</reference>
<dbReference type="Gene3D" id="3.60.21.10">
    <property type="match status" value="1"/>
</dbReference>
<keyword evidence="3" id="KW-0378">Hydrolase</keyword>
<dbReference type="GO" id="GO:0030288">
    <property type="term" value="C:outer membrane-bounded periplasmic space"/>
    <property type="evidence" value="ECO:0007669"/>
    <property type="project" value="TreeGrafter"/>
</dbReference>
<dbReference type="PANTHER" id="PTHR11575">
    <property type="entry name" value="5'-NUCLEOTIDASE-RELATED"/>
    <property type="match status" value="1"/>
</dbReference>
<dbReference type="SUPFAM" id="SSF56300">
    <property type="entry name" value="Metallo-dependent phosphatases"/>
    <property type="match status" value="1"/>
</dbReference>
<organism evidence="6 7">
    <name type="scientific">Prevotella communis</name>
    <dbReference type="NCBI Taxonomy" id="2913614"/>
    <lineage>
        <taxon>Bacteria</taxon>
        <taxon>Pseudomonadati</taxon>
        <taxon>Bacteroidota</taxon>
        <taxon>Bacteroidia</taxon>
        <taxon>Bacteroidales</taxon>
        <taxon>Prevotellaceae</taxon>
        <taxon>Prevotella</taxon>
    </lineage>
</organism>
<dbReference type="InterPro" id="IPR006179">
    <property type="entry name" value="5_nucleotidase/apyrase"/>
</dbReference>
<feature type="domain" description="Calcineurin-like phosphoesterase" evidence="4">
    <location>
        <begin position="40"/>
        <end position="268"/>
    </location>
</feature>
<dbReference type="Gene3D" id="3.90.780.10">
    <property type="entry name" value="5'-Nucleotidase, C-terminal domain"/>
    <property type="match status" value="1"/>
</dbReference>
<dbReference type="PROSITE" id="PS00785">
    <property type="entry name" value="5_NUCLEOTIDASE_1"/>
    <property type="match status" value="1"/>
</dbReference>
<dbReference type="EMBL" id="FNCQ01000022">
    <property type="protein sequence ID" value="SDH31794.1"/>
    <property type="molecule type" value="Genomic_DNA"/>
</dbReference>
<evidence type="ECO:0000259" key="4">
    <source>
        <dbReference type="Pfam" id="PF00149"/>
    </source>
</evidence>
<feature type="domain" description="5'-Nucleotidase C-terminal" evidence="5">
    <location>
        <begin position="348"/>
        <end position="521"/>
    </location>
</feature>
<dbReference type="AlphaFoldDB" id="A0A1G8BFG1"/>
<dbReference type="InterPro" id="IPR006146">
    <property type="entry name" value="5'-Nucleotdase_CS"/>
</dbReference>
<dbReference type="InterPro" id="IPR008334">
    <property type="entry name" value="5'-Nucleotdase_C"/>
</dbReference>
<accession>A0A1G8BFG1</accession>
<dbReference type="STRING" id="645274.SAMN04487901_12222"/>
<feature type="chain" id="PRO_5011331522" evidence="3">
    <location>
        <begin position="34"/>
        <end position="593"/>
    </location>
</feature>
<evidence type="ECO:0000256" key="1">
    <source>
        <dbReference type="ARBA" id="ARBA00006654"/>
    </source>
</evidence>
<keyword evidence="3" id="KW-0547">Nucleotide-binding</keyword>
<gene>
    <name evidence="6" type="ORF">SAMN04487901_12222</name>
</gene>
<evidence type="ECO:0000259" key="5">
    <source>
        <dbReference type="Pfam" id="PF02872"/>
    </source>
</evidence>
<dbReference type="PANTHER" id="PTHR11575:SF6">
    <property type="entry name" value="2',3'-CYCLIC-NUCLEOTIDE 2'-PHOSPHODIESTERASE_3'-NUCLEOTIDASE"/>
    <property type="match status" value="1"/>
</dbReference>
<dbReference type="PRINTS" id="PR01607">
    <property type="entry name" value="APYRASEFAMLY"/>
</dbReference>
<dbReference type="GO" id="GO:0009166">
    <property type="term" value="P:nucleotide catabolic process"/>
    <property type="evidence" value="ECO:0007669"/>
    <property type="project" value="InterPro"/>
</dbReference>
<comment type="similarity">
    <text evidence="1 3">Belongs to the 5'-nucleotidase family.</text>
</comment>